<comment type="caution">
    <text evidence="2">The sequence shown here is derived from an EMBL/GenBank/DDBJ whole genome shotgun (WGS) entry which is preliminary data.</text>
</comment>
<dbReference type="RefSeq" id="WP_037438795.1">
    <property type="nucleotide sequence ID" value="NZ_JPEO01000001.1"/>
</dbReference>
<organism evidence="2 3">
    <name type="scientific">Shewanella mangrovi</name>
    <dbReference type="NCBI Taxonomy" id="1515746"/>
    <lineage>
        <taxon>Bacteria</taxon>
        <taxon>Pseudomonadati</taxon>
        <taxon>Pseudomonadota</taxon>
        <taxon>Gammaproteobacteria</taxon>
        <taxon>Alteromonadales</taxon>
        <taxon>Shewanellaceae</taxon>
        <taxon>Shewanella</taxon>
    </lineage>
</organism>
<dbReference type="InterPro" id="IPR005646">
    <property type="entry name" value="FapA"/>
</dbReference>
<dbReference type="Pfam" id="PF20250">
    <property type="entry name" value="FapA_N"/>
    <property type="match status" value="1"/>
</dbReference>
<dbReference type="OrthoDB" id="5807941at2"/>
<proteinExistence type="predicted"/>
<dbReference type="PANTHER" id="PTHR38032:SF1">
    <property type="entry name" value="RNA-BINDING PROTEIN KHPB N-TERMINAL DOMAIN-CONTAINING PROTEIN"/>
    <property type="match status" value="1"/>
</dbReference>
<dbReference type="InterPro" id="IPR046865">
    <property type="entry name" value="FapA_b_solenoid"/>
</dbReference>
<dbReference type="InterPro" id="IPR046866">
    <property type="entry name" value="FapA_N"/>
</dbReference>
<dbReference type="Pfam" id="PF03961">
    <property type="entry name" value="FapA"/>
    <property type="match status" value="1"/>
</dbReference>
<dbReference type="eggNOG" id="COG1315">
    <property type="taxonomic scope" value="Bacteria"/>
</dbReference>
<keyword evidence="3" id="KW-1185">Reference proteome</keyword>
<sequence>MLTPDLLHFSSDNLFAELTLAPSTHGPISEKELAQLLALPEFNQLFPIEFNIKKAVKDINALAAQDEGKTTQTFKIAERRDAEILLETSSDNMQATMTLVAAWGGRSVKLPDILHSLKENGISMGLSRLKIEAILKRLTLLKPGESISSVIANGKPAVNGTHAKIERKVPLARERLLHPQERDDGTVDMRNLGSVVMVSPNDVLMVKTPATEGSKGYNVLGEVLPATAGKDVQMVAGEGTQFDAADPNKLIATVAGQPVEINNGMQVDDVLQIKNVDVGYGNVDFKGSILISGDVCEGMQVRSSGDITVMGFVESAVLQAEGDITVSKGVLGRQLGGNELSTKLIAKGQISAQFVQYSELNSQANVLVTKQLLHSKTETQGTLTVSDATGRRGDLIGGSAYAEKGIVAVTIGATADTKTELYCAMKLDELKQQFKDLDEGSRSLTVAKLDTEARLRRLPPKEEWQADAVMVEQVKMMLAEKHRIDEELTREETEKEMLAKETDGYYDFYFIESKKHIFSNVEVHIGPAMQRTQREHGPCQVRNLHGEIQFDYSNKK</sequence>
<dbReference type="PANTHER" id="PTHR38032">
    <property type="entry name" value="POLYMERASE-RELATED"/>
    <property type="match status" value="1"/>
</dbReference>
<evidence type="ECO:0000259" key="1">
    <source>
        <dbReference type="Pfam" id="PF20250"/>
    </source>
</evidence>
<dbReference type="Proteomes" id="UP000029264">
    <property type="component" value="Unassembled WGS sequence"/>
</dbReference>
<dbReference type="EMBL" id="JPEO01000001">
    <property type="protein sequence ID" value="KFZ39008.1"/>
    <property type="molecule type" value="Genomic_DNA"/>
</dbReference>
<evidence type="ECO:0000313" key="3">
    <source>
        <dbReference type="Proteomes" id="UP000029264"/>
    </source>
</evidence>
<accession>A0A094LUU9</accession>
<dbReference type="STRING" id="1515746.HR45_01000"/>
<name>A0A094LUU9_9GAMM</name>
<gene>
    <name evidence="2" type="ORF">HR45_01000</name>
</gene>
<evidence type="ECO:0000313" key="2">
    <source>
        <dbReference type="EMBL" id="KFZ39008.1"/>
    </source>
</evidence>
<reference evidence="2 3" key="1">
    <citation type="submission" date="2014-06" db="EMBL/GenBank/DDBJ databases">
        <title>Shewanella sp. YQH10.</title>
        <authorList>
            <person name="Liu Y."/>
            <person name="Zeng R."/>
        </authorList>
    </citation>
    <scope>NUCLEOTIDE SEQUENCE [LARGE SCALE GENOMIC DNA]</scope>
    <source>
        <strain evidence="2 3">YQH10</strain>
    </source>
</reference>
<feature type="domain" description="Flagellar Assembly Protein A N-terminal region" evidence="1">
    <location>
        <begin position="85"/>
        <end position="263"/>
    </location>
</feature>
<dbReference type="AlphaFoldDB" id="A0A094LUU9"/>
<protein>
    <recommendedName>
        <fullName evidence="1">Flagellar Assembly Protein A N-terminal region domain-containing protein</fullName>
    </recommendedName>
</protein>